<organism evidence="2 3">
    <name type="scientific">Geomonas oryzisoli</name>
    <dbReference type="NCBI Taxonomy" id="2847992"/>
    <lineage>
        <taxon>Bacteria</taxon>
        <taxon>Pseudomonadati</taxon>
        <taxon>Thermodesulfobacteriota</taxon>
        <taxon>Desulfuromonadia</taxon>
        <taxon>Geobacterales</taxon>
        <taxon>Geobacteraceae</taxon>
        <taxon>Geomonas</taxon>
    </lineage>
</organism>
<keyword evidence="1" id="KW-0812">Transmembrane</keyword>
<keyword evidence="1" id="KW-0472">Membrane</keyword>
<evidence type="ECO:0000256" key="1">
    <source>
        <dbReference type="SAM" id="Phobius"/>
    </source>
</evidence>
<sequence>MDTIKRGVYPGNENNPLRRFSTSLNILSAVIAIVLCIPLEIFAGTPAFPSHCTSTETVVFSCKVRSSQKYISLCGAQSLRASDAYLVYRFGPLGQKEFSYPRDLAGSIQKFRATHYFRARVDRRAVSFTNAMVTYEIFSNFEGEESRPHRDAGVTITMIGEKMGGKTLQCSTPYFDRLEKLDGVVSKGRDYLDDDE</sequence>
<dbReference type="RefSeq" id="WP_216798915.1">
    <property type="nucleotide sequence ID" value="NZ_CP076723.1"/>
</dbReference>
<accession>A0ABX8J1E7</accession>
<keyword evidence="3" id="KW-1185">Reference proteome</keyword>
<protein>
    <submittedName>
        <fullName evidence="2">Uncharacterized protein</fullName>
    </submittedName>
</protein>
<evidence type="ECO:0000313" key="3">
    <source>
        <dbReference type="Proteomes" id="UP000683557"/>
    </source>
</evidence>
<name>A0ABX8J1E7_9BACT</name>
<feature type="transmembrane region" description="Helical" evidence="1">
    <location>
        <begin position="24"/>
        <end position="43"/>
    </location>
</feature>
<reference evidence="2 3" key="1">
    <citation type="submission" date="2021-06" db="EMBL/GenBank/DDBJ databases">
        <title>Gemonas diversity in paddy soil.</title>
        <authorList>
            <person name="Liu G."/>
        </authorList>
    </citation>
    <scope>NUCLEOTIDE SEQUENCE [LARGE SCALE GENOMIC DNA]</scope>
    <source>
        <strain evidence="2 3">RG10</strain>
    </source>
</reference>
<dbReference type="Proteomes" id="UP000683557">
    <property type="component" value="Chromosome"/>
</dbReference>
<proteinExistence type="predicted"/>
<evidence type="ECO:0000313" key="2">
    <source>
        <dbReference type="EMBL" id="QWV92093.1"/>
    </source>
</evidence>
<gene>
    <name evidence="2" type="ORF">KP004_12770</name>
</gene>
<keyword evidence="1" id="KW-1133">Transmembrane helix</keyword>
<dbReference type="EMBL" id="CP076723">
    <property type="protein sequence ID" value="QWV92093.1"/>
    <property type="molecule type" value="Genomic_DNA"/>
</dbReference>